<evidence type="ECO:0000313" key="2">
    <source>
        <dbReference type="EMBL" id="MBJ3776224.1"/>
    </source>
</evidence>
<evidence type="ECO:0000259" key="1">
    <source>
        <dbReference type="PROSITE" id="PS50987"/>
    </source>
</evidence>
<evidence type="ECO:0000313" key="3">
    <source>
        <dbReference type="Proteomes" id="UP000609531"/>
    </source>
</evidence>
<dbReference type="GO" id="GO:0003700">
    <property type="term" value="F:DNA-binding transcription factor activity"/>
    <property type="evidence" value="ECO:0007669"/>
    <property type="project" value="InterPro"/>
</dbReference>
<organism evidence="2 3">
    <name type="scientific">Acuticoccus mangrovi</name>
    <dbReference type="NCBI Taxonomy" id="2796142"/>
    <lineage>
        <taxon>Bacteria</taxon>
        <taxon>Pseudomonadati</taxon>
        <taxon>Pseudomonadota</taxon>
        <taxon>Alphaproteobacteria</taxon>
        <taxon>Hyphomicrobiales</taxon>
        <taxon>Amorphaceae</taxon>
        <taxon>Acuticoccus</taxon>
    </lineage>
</organism>
<dbReference type="CDD" id="cd00090">
    <property type="entry name" value="HTH_ARSR"/>
    <property type="match status" value="1"/>
</dbReference>
<name>A0A934IGF5_9HYPH</name>
<dbReference type="InterPro" id="IPR001845">
    <property type="entry name" value="HTH_ArsR_DNA-bd_dom"/>
</dbReference>
<dbReference type="PANTHER" id="PTHR38600">
    <property type="entry name" value="TRANSCRIPTIONAL REGULATORY PROTEIN"/>
    <property type="match status" value="1"/>
</dbReference>
<dbReference type="PRINTS" id="PR00778">
    <property type="entry name" value="HTHARSR"/>
</dbReference>
<dbReference type="InterPro" id="IPR011991">
    <property type="entry name" value="ArsR-like_HTH"/>
</dbReference>
<dbReference type="PANTHER" id="PTHR38600:SF1">
    <property type="entry name" value="TRANSCRIPTIONAL REGULATORY PROTEIN"/>
    <property type="match status" value="1"/>
</dbReference>
<dbReference type="AlphaFoldDB" id="A0A934IGF5"/>
<sequence>MSRAADRARLGDHAPVFAALGDRTRLGIVATLSSGEPRSISALADASDLSRQAVTKHLKVLEGVGLVSSRRLGRETLYTFRPERLDDASAGLAAISRQWADALGRLKHFVERDPDS</sequence>
<dbReference type="PROSITE" id="PS50987">
    <property type="entry name" value="HTH_ARSR_2"/>
    <property type="match status" value="1"/>
</dbReference>
<dbReference type="InterPro" id="IPR036390">
    <property type="entry name" value="WH_DNA-bd_sf"/>
</dbReference>
<dbReference type="EMBL" id="JAEKJA010000007">
    <property type="protein sequence ID" value="MBJ3776224.1"/>
    <property type="molecule type" value="Genomic_DNA"/>
</dbReference>
<protein>
    <submittedName>
        <fullName evidence="2">Helix-turn-helix transcriptional regulator</fullName>
    </submittedName>
</protein>
<dbReference type="Proteomes" id="UP000609531">
    <property type="component" value="Unassembled WGS sequence"/>
</dbReference>
<gene>
    <name evidence="2" type="ORF">JCR33_11025</name>
</gene>
<feature type="domain" description="HTH arsR-type" evidence="1">
    <location>
        <begin position="5"/>
        <end position="100"/>
    </location>
</feature>
<comment type="caution">
    <text evidence="2">The sequence shown here is derived from an EMBL/GenBank/DDBJ whole genome shotgun (WGS) entry which is preliminary data.</text>
</comment>
<dbReference type="Pfam" id="PF12840">
    <property type="entry name" value="HTH_20"/>
    <property type="match status" value="1"/>
</dbReference>
<dbReference type="SUPFAM" id="SSF46785">
    <property type="entry name" value="Winged helix' DNA-binding domain"/>
    <property type="match status" value="1"/>
</dbReference>
<dbReference type="SMART" id="SM00418">
    <property type="entry name" value="HTH_ARSR"/>
    <property type="match status" value="1"/>
</dbReference>
<accession>A0A934IGF5</accession>
<dbReference type="NCBIfam" id="NF033788">
    <property type="entry name" value="HTH_metalloreg"/>
    <property type="match status" value="1"/>
</dbReference>
<proteinExistence type="predicted"/>
<reference evidence="2" key="1">
    <citation type="submission" date="2020-12" db="EMBL/GenBank/DDBJ databases">
        <title>Bacterial taxonomy.</title>
        <authorList>
            <person name="Pan X."/>
        </authorList>
    </citation>
    <scope>NUCLEOTIDE SEQUENCE</scope>
    <source>
        <strain evidence="2">B2012</strain>
    </source>
</reference>
<dbReference type="Gene3D" id="1.10.10.10">
    <property type="entry name" value="Winged helix-like DNA-binding domain superfamily/Winged helix DNA-binding domain"/>
    <property type="match status" value="1"/>
</dbReference>
<keyword evidence="3" id="KW-1185">Reference proteome</keyword>
<dbReference type="RefSeq" id="WP_198882100.1">
    <property type="nucleotide sequence ID" value="NZ_JAEKJA010000007.1"/>
</dbReference>
<dbReference type="InterPro" id="IPR036388">
    <property type="entry name" value="WH-like_DNA-bd_sf"/>
</dbReference>